<dbReference type="Gene3D" id="1.20.1250.20">
    <property type="entry name" value="MFS general substrate transporter like domains"/>
    <property type="match status" value="1"/>
</dbReference>
<feature type="transmembrane region" description="Helical" evidence="6">
    <location>
        <begin position="71"/>
        <end position="89"/>
    </location>
</feature>
<comment type="subcellular location">
    <subcellularLocation>
        <location evidence="1">Cell membrane</location>
        <topology evidence="1">Multi-pass membrane protein</topology>
    </subcellularLocation>
</comment>
<keyword evidence="10" id="KW-1185">Reference proteome</keyword>
<proteinExistence type="predicted"/>
<protein>
    <submittedName>
        <fullName evidence="8">MFS transporter</fullName>
    </submittedName>
</protein>
<dbReference type="EMBL" id="CP046377">
    <property type="protein sequence ID" value="QHQ24541.1"/>
    <property type="molecule type" value="Genomic_DNA"/>
</dbReference>
<evidence type="ECO:0000313" key="7">
    <source>
        <dbReference type="EMBL" id="MFJ5322803.1"/>
    </source>
</evidence>
<feature type="transmembrane region" description="Helical" evidence="6">
    <location>
        <begin position="162"/>
        <end position="180"/>
    </location>
</feature>
<accession>A0AAP9LCU4</accession>
<name>A0AAP9LCU4_9GAMM</name>
<keyword evidence="3 6" id="KW-0812">Transmembrane</keyword>
<evidence type="ECO:0000313" key="9">
    <source>
        <dbReference type="Proteomes" id="UP000464054"/>
    </source>
</evidence>
<reference evidence="7 10" key="3">
    <citation type="submission" date="2024-10" db="EMBL/GenBank/DDBJ databases">
        <authorList>
            <person name="Lu C.-H."/>
        </authorList>
    </citation>
    <scope>NUCLEOTIDE SEQUENCE [LARGE SCALE GENOMIC DNA]</scope>
    <source>
        <strain evidence="7 10">22QBSP01-2</strain>
    </source>
</reference>
<sequence length="393" mass="43649">MNKLKISGLLTSFGLETFSSQIIFIFIPLLLLMKGNGDLIASITRALAYIGPVILGFYIGSIIDSSNKKALGFFVSISSSIVTFIYGALSLYYNMLATICFLFFLSISGYLLNNLRVTVLPLMIEKSKLKNANSFLLIIENLSLLISPIIASLMLSLINPSFGLYLLSFCFFISSFLYLLSLNSTDTLNREVKNTNFLQAVSILKSNKNFVCYIFAMMGNNAFVGVFSLYIMFYSQESGVFTTSESPYILVASGIGAILSGFISSKLIDKFNTSNLIFFCGVALIFIPTPLFFFHNKFSFYFASFGEGFFSSILVICVWTMRQLLIPKEILGKITGLTSAMFKLSMVISIPLAGYLADTTKNSFYSLISSSLWMLIFLIPLFLNILNSRANNN</sequence>
<dbReference type="RefSeq" id="WP_161546808.1">
    <property type="nucleotide sequence ID" value="NZ_CP046377.1"/>
</dbReference>
<feature type="transmembrane region" description="Helical" evidence="6">
    <location>
        <begin position="300"/>
        <end position="319"/>
    </location>
</feature>
<dbReference type="GO" id="GO:0005886">
    <property type="term" value="C:plasma membrane"/>
    <property type="evidence" value="ECO:0007669"/>
    <property type="project" value="UniProtKB-SubCell"/>
</dbReference>
<dbReference type="Proteomes" id="UP000464054">
    <property type="component" value="Chromosome"/>
</dbReference>
<dbReference type="GO" id="GO:0022857">
    <property type="term" value="F:transmembrane transporter activity"/>
    <property type="evidence" value="ECO:0007669"/>
    <property type="project" value="InterPro"/>
</dbReference>
<feature type="transmembrane region" description="Helical" evidence="6">
    <location>
        <begin position="39"/>
        <end position="59"/>
    </location>
</feature>
<dbReference type="EMBL" id="JBIXKD010000018">
    <property type="protein sequence ID" value="MFJ5322803.1"/>
    <property type="molecule type" value="Genomic_DNA"/>
</dbReference>
<dbReference type="SUPFAM" id="SSF103473">
    <property type="entry name" value="MFS general substrate transporter"/>
    <property type="match status" value="1"/>
</dbReference>
<dbReference type="Pfam" id="PF07690">
    <property type="entry name" value="MFS_1"/>
    <property type="match status" value="1"/>
</dbReference>
<evidence type="ECO:0000256" key="1">
    <source>
        <dbReference type="ARBA" id="ARBA00004651"/>
    </source>
</evidence>
<evidence type="ECO:0000256" key="6">
    <source>
        <dbReference type="SAM" id="Phobius"/>
    </source>
</evidence>
<feature type="transmembrane region" description="Helical" evidence="6">
    <location>
        <begin position="210"/>
        <end position="234"/>
    </location>
</feature>
<feature type="transmembrane region" description="Helical" evidence="6">
    <location>
        <begin position="246"/>
        <end position="264"/>
    </location>
</feature>
<keyword evidence="5 6" id="KW-0472">Membrane</keyword>
<feature type="transmembrane region" description="Helical" evidence="6">
    <location>
        <begin position="134"/>
        <end position="156"/>
    </location>
</feature>
<evidence type="ECO:0000256" key="3">
    <source>
        <dbReference type="ARBA" id="ARBA00022692"/>
    </source>
</evidence>
<organism evidence="8 9">
    <name type="scientific">Pectobacterium parvum</name>
    <dbReference type="NCBI Taxonomy" id="2778550"/>
    <lineage>
        <taxon>Bacteria</taxon>
        <taxon>Pseudomonadati</taxon>
        <taxon>Pseudomonadota</taxon>
        <taxon>Gammaproteobacteria</taxon>
        <taxon>Enterobacterales</taxon>
        <taxon>Pectobacteriaceae</taxon>
        <taxon>Pectobacterium</taxon>
    </lineage>
</organism>
<dbReference type="Proteomes" id="UP001617714">
    <property type="component" value="Unassembled WGS sequence"/>
</dbReference>
<evidence type="ECO:0000256" key="2">
    <source>
        <dbReference type="ARBA" id="ARBA00022475"/>
    </source>
</evidence>
<reference evidence="9" key="1">
    <citation type="submission" date="2019-11" db="EMBL/GenBank/DDBJ databases">
        <authorList>
            <person name="Jee S."/>
        </authorList>
    </citation>
    <scope>NUCLEOTIDE SEQUENCE [LARGE SCALE GENOMIC DNA]</scope>
    <source>
        <strain evidence="9">PZ1</strain>
    </source>
</reference>
<feature type="transmembrane region" description="Helical" evidence="6">
    <location>
        <begin position="12"/>
        <end position="33"/>
    </location>
</feature>
<reference evidence="8" key="2">
    <citation type="journal article" date="2022" name="Plant Pathol J">
        <title>Comparative Genomic Analysis of Pathogenic Factors of Pectobacterium Species Isolated in South Korea Using Whole-Genome Sequencing.</title>
        <authorList>
            <person name="Jee S."/>
            <person name="Kang I.J."/>
            <person name="Bak G."/>
            <person name="Kang S."/>
            <person name="Lee J."/>
            <person name="Heu S."/>
            <person name="Hwang I."/>
        </authorList>
    </citation>
    <scope>NUCLEOTIDE SEQUENCE</scope>
    <source>
        <strain evidence="8">PZ1</strain>
    </source>
</reference>
<feature type="transmembrane region" description="Helical" evidence="6">
    <location>
        <begin position="95"/>
        <end position="113"/>
    </location>
</feature>
<feature type="transmembrane region" description="Helical" evidence="6">
    <location>
        <begin position="363"/>
        <end position="386"/>
    </location>
</feature>
<evidence type="ECO:0000313" key="10">
    <source>
        <dbReference type="Proteomes" id="UP001617714"/>
    </source>
</evidence>
<keyword evidence="2" id="KW-1003">Cell membrane</keyword>
<feature type="transmembrane region" description="Helical" evidence="6">
    <location>
        <begin position="340"/>
        <end position="357"/>
    </location>
</feature>
<dbReference type="InterPro" id="IPR011701">
    <property type="entry name" value="MFS"/>
</dbReference>
<dbReference type="PANTHER" id="PTHR23513:SF6">
    <property type="entry name" value="MAJOR FACILITATOR SUPERFAMILY ASSOCIATED DOMAIN-CONTAINING PROTEIN"/>
    <property type="match status" value="1"/>
</dbReference>
<dbReference type="AlphaFoldDB" id="A0AAP9LCU4"/>
<evidence type="ECO:0000256" key="4">
    <source>
        <dbReference type="ARBA" id="ARBA00022989"/>
    </source>
</evidence>
<evidence type="ECO:0000256" key="5">
    <source>
        <dbReference type="ARBA" id="ARBA00023136"/>
    </source>
</evidence>
<dbReference type="InterPro" id="IPR036259">
    <property type="entry name" value="MFS_trans_sf"/>
</dbReference>
<evidence type="ECO:0000313" key="8">
    <source>
        <dbReference type="EMBL" id="QHQ24541.1"/>
    </source>
</evidence>
<feature type="transmembrane region" description="Helical" evidence="6">
    <location>
        <begin position="276"/>
        <end position="294"/>
    </location>
</feature>
<dbReference type="PANTHER" id="PTHR23513">
    <property type="entry name" value="INTEGRAL MEMBRANE EFFLUX PROTEIN-RELATED"/>
    <property type="match status" value="1"/>
</dbReference>
<gene>
    <name evidence="7" type="ORF">ACIPSN_15835</name>
    <name evidence="8" type="ORF">GMX10_11045</name>
</gene>
<keyword evidence="4 6" id="KW-1133">Transmembrane helix</keyword>